<accession>A0A653WWH6</accession>
<sequence>MSNLLEKLFGVKKVEVDKPQYTETGCDSYILCKGKDGYMYPQRYTFINGKIIKNGCC</sequence>
<dbReference type="EMBL" id="QTTY01000008">
    <property type="protein sequence ID" value="REF38514.1"/>
    <property type="molecule type" value="Genomic_DNA"/>
</dbReference>
<organism evidence="1 3">
    <name type="scientific">Bacillus mycoides</name>
    <dbReference type="NCBI Taxonomy" id="1405"/>
    <lineage>
        <taxon>Bacteria</taxon>
        <taxon>Bacillati</taxon>
        <taxon>Bacillota</taxon>
        <taxon>Bacilli</taxon>
        <taxon>Bacillales</taxon>
        <taxon>Bacillaceae</taxon>
        <taxon>Bacillus</taxon>
        <taxon>Bacillus cereus group</taxon>
    </lineage>
</organism>
<dbReference type="Proteomes" id="UP000256530">
    <property type="component" value="Unassembled WGS sequence"/>
</dbReference>
<proteinExistence type="predicted"/>
<reference evidence="1 3" key="1">
    <citation type="submission" date="2018-08" db="EMBL/GenBank/DDBJ databases">
        <title>Freshwater and sediment microbial communities from various areas in North America, analyzing microbe dynamics in response to fracking.</title>
        <authorList>
            <person name="Lamendella R."/>
        </authorList>
    </citation>
    <scope>NUCLEOTIDE SEQUENCE [LARGE SCALE GENOMIC DNA]</scope>
    <source>
        <strain evidence="1 3">DB-1</strain>
    </source>
</reference>
<dbReference type="AlphaFoldDB" id="A0A3D9VJW8"/>
<evidence type="ECO:0000313" key="1">
    <source>
        <dbReference type="EMBL" id="REF38514.1"/>
    </source>
</evidence>
<dbReference type="RefSeq" id="WP_154696180.1">
    <property type="nucleotide sequence ID" value="NZ_JBFNPP010000011.1"/>
</dbReference>
<evidence type="ECO:0000313" key="2">
    <source>
        <dbReference type="EMBL" id="VXC23360.1"/>
    </source>
</evidence>
<protein>
    <submittedName>
        <fullName evidence="1">Uncharacterized protein</fullName>
    </submittedName>
</protein>
<gene>
    <name evidence="2" type="ORF">BACI71_30299</name>
    <name evidence="1" type="ORF">DET55_108140</name>
</gene>
<evidence type="ECO:0000313" key="3">
    <source>
        <dbReference type="Proteomes" id="UP000256530"/>
    </source>
</evidence>
<evidence type="ECO:0000313" key="4">
    <source>
        <dbReference type="Proteomes" id="UP000437562"/>
    </source>
</evidence>
<name>A0A3D9VJW8_BACMY</name>
<dbReference type="Proteomes" id="UP000437562">
    <property type="component" value="Unassembled WGS sequence"/>
</dbReference>
<dbReference type="EMBL" id="CABWMC010000023">
    <property type="protein sequence ID" value="VXC23360.1"/>
    <property type="molecule type" value="Genomic_DNA"/>
</dbReference>
<reference evidence="2 4" key="2">
    <citation type="submission" date="2019-10" db="EMBL/GenBank/DDBJ databases">
        <authorList>
            <person name="Karimi E."/>
        </authorList>
    </citation>
    <scope>NUCLEOTIDE SEQUENCE [LARGE SCALE GENOMIC DNA]</scope>
    <source>
        <strain evidence="2">Bacillus sp. 71</strain>
    </source>
</reference>
<accession>A0A3D9VJW8</accession>